<evidence type="ECO:0000256" key="1">
    <source>
        <dbReference type="SAM" id="MobiDB-lite"/>
    </source>
</evidence>
<dbReference type="EMBL" id="MSIF01000014">
    <property type="protein sequence ID" value="OLF07827.1"/>
    <property type="molecule type" value="Genomic_DNA"/>
</dbReference>
<sequence length="104" mass="12078">MRHLRCHWGEEDIWFHFELDPDGWVTRQIELQGPAETPIAAASLDEELRARDAGTLTEYENTYGLTSEKPLDPADLPDPEPIPPDEFERLWQHARTTLESRQKP</sequence>
<evidence type="ECO:0000313" key="3">
    <source>
        <dbReference type="Proteomes" id="UP000185696"/>
    </source>
</evidence>
<gene>
    <name evidence="2" type="ORF">BLA60_26280</name>
</gene>
<dbReference type="OrthoDB" id="4554814at2"/>
<keyword evidence="3" id="KW-1185">Reference proteome</keyword>
<accession>A0A7Z0WIM9</accession>
<dbReference type="AlphaFoldDB" id="A0A7Z0WIM9"/>
<dbReference type="RefSeq" id="WP_075135667.1">
    <property type="nucleotide sequence ID" value="NZ_MSIF01000014.1"/>
</dbReference>
<reference evidence="2 3" key="1">
    <citation type="submission" date="2016-12" db="EMBL/GenBank/DDBJ databases">
        <title>The draft genome sequence of Actinophytocola xinjiangensis.</title>
        <authorList>
            <person name="Wang W."/>
            <person name="Yuan L."/>
        </authorList>
    </citation>
    <scope>NUCLEOTIDE SEQUENCE [LARGE SCALE GENOMIC DNA]</scope>
    <source>
        <strain evidence="2 3">CGMCC 4.4663</strain>
    </source>
</reference>
<dbReference type="Proteomes" id="UP000185696">
    <property type="component" value="Unassembled WGS sequence"/>
</dbReference>
<comment type="caution">
    <text evidence="2">The sequence shown here is derived from an EMBL/GenBank/DDBJ whole genome shotgun (WGS) entry which is preliminary data.</text>
</comment>
<proteinExistence type="predicted"/>
<organism evidence="2 3">
    <name type="scientific">Actinophytocola xinjiangensis</name>
    <dbReference type="NCBI Taxonomy" id="485602"/>
    <lineage>
        <taxon>Bacteria</taxon>
        <taxon>Bacillati</taxon>
        <taxon>Actinomycetota</taxon>
        <taxon>Actinomycetes</taxon>
        <taxon>Pseudonocardiales</taxon>
        <taxon>Pseudonocardiaceae</taxon>
    </lineage>
</organism>
<evidence type="ECO:0000313" key="2">
    <source>
        <dbReference type="EMBL" id="OLF07827.1"/>
    </source>
</evidence>
<feature type="region of interest" description="Disordered" evidence="1">
    <location>
        <begin position="61"/>
        <end position="85"/>
    </location>
</feature>
<name>A0A7Z0WIM9_9PSEU</name>
<protein>
    <submittedName>
        <fullName evidence="2">Uncharacterized protein</fullName>
    </submittedName>
</protein>